<gene>
    <name evidence="2" type="ORF">GCM10009425_41330</name>
</gene>
<dbReference type="EMBL" id="BMNW01000011">
    <property type="protein sequence ID" value="GGM26414.1"/>
    <property type="molecule type" value="Genomic_DNA"/>
</dbReference>
<evidence type="ECO:0000256" key="1">
    <source>
        <dbReference type="SAM" id="Phobius"/>
    </source>
</evidence>
<dbReference type="Proteomes" id="UP000616499">
    <property type="component" value="Unassembled WGS sequence"/>
</dbReference>
<sequence length="88" mass="9861">MKMFRILGAISLFFIAVELYHFSAIVDFIATSAQDQYDTAQNIAEGGFLSALTWFFCLLWWLVVNITALVLMIIAFIPTKDSSDDAST</sequence>
<feature type="transmembrane region" description="Helical" evidence="1">
    <location>
        <begin position="51"/>
        <end position="77"/>
    </location>
</feature>
<name>A0ABQ2H2Z8_9PSED</name>
<proteinExistence type="predicted"/>
<evidence type="ECO:0000313" key="2">
    <source>
        <dbReference type="EMBL" id="GGM26414.1"/>
    </source>
</evidence>
<evidence type="ECO:0000313" key="3">
    <source>
        <dbReference type="Proteomes" id="UP000616499"/>
    </source>
</evidence>
<accession>A0ABQ2H2Z8</accession>
<keyword evidence="3" id="KW-1185">Reference proteome</keyword>
<reference evidence="3" key="1">
    <citation type="journal article" date="2019" name="Int. J. Syst. Evol. Microbiol.">
        <title>The Global Catalogue of Microorganisms (GCM) 10K type strain sequencing project: providing services to taxonomists for standard genome sequencing and annotation.</title>
        <authorList>
            <consortium name="The Broad Institute Genomics Platform"/>
            <consortium name="The Broad Institute Genome Sequencing Center for Infectious Disease"/>
            <person name="Wu L."/>
            <person name="Ma J."/>
        </authorList>
    </citation>
    <scope>NUCLEOTIDE SEQUENCE [LARGE SCALE GENOMIC DNA]</scope>
    <source>
        <strain evidence="3">JCM 13501</strain>
    </source>
</reference>
<keyword evidence="1" id="KW-0812">Transmembrane</keyword>
<protein>
    <submittedName>
        <fullName evidence="2">Uncharacterized protein</fullName>
    </submittedName>
</protein>
<dbReference type="RefSeq" id="WP_188868022.1">
    <property type="nucleotide sequence ID" value="NZ_BMNW01000011.1"/>
</dbReference>
<keyword evidence="1" id="KW-0472">Membrane</keyword>
<organism evidence="2 3">
    <name type="scientific">Pseudomonas asuensis</name>
    <dbReference type="NCBI Taxonomy" id="1825787"/>
    <lineage>
        <taxon>Bacteria</taxon>
        <taxon>Pseudomonadati</taxon>
        <taxon>Pseudomonadota</taxon>
        <taxon>Gammaproteobacteria</taxon>
        <taxon>Pseudomonadales</taxon>
        <taxon>Pseudomonadaceae</taxon>
        <taxon>Pseudomonas</taxon>
    </lineage>
</organism>
<keyword evidence="1" id="KW-1133">Transmembrane helix</keyword>
<comment type="caution">
    <text evidence="2">The sequence shown here is derived from an EMBL/GenBank/DDBJ whole genome shotgun (WGS) entry which is preliminary data.</text>
</comment>